<proteinExistence type="predicted"/>
<dbReference type="RefSeq" id="WP_269402096.1">
    <property type="nucleotide sequence ID" value="NZ_JAPWGW010000002.1"/>
</dbReference>
<organism evidence="1 2">
    <name type="scientific">Henriciella marina</name>
    <dbReference type="NCBI Taxonomy" id="453851"/>
    <lineage>
        <taxon>Bacteria</taxon>
        <taxon>Pseudomonadati</taxon>
        <taxon>Pseudomonadota</taxon>
        <taxon>Alphaproteobacteria</taxon>
        <taxon>Hyphomonadales</taxon>
        <taxon>Hyphomonadaceae</taxon>
        <taxon>Henriciella</taxon>
    </lineage>
</organism>
<dbReference type="EMBL" id="JAPWGW010000002">
    <property type="protein sequence ID" value="MCZ4297978.1"/>
    <property type="molecule type" value="Genomic_DNA"/>
</dbReference>
<sequence length="159" mass="17225">MTKTGMTDARVLELLETYGAWPMAWPEEEREAAEAHLAAHPERFADALADARLLDAAFEAEPMPEPDPSLAARLLADAPQPRTSRDSLGARLARILMPNGQRWPAGAALASLGMGLFAGYTASASRVPATYETEAEAVVYAALGYDQYDTYLEEVPLDE</sequence>
<dbReference type="Proteomes" id="UP001083770">
    <property type="component" value="Unassembled WGS sequence"/>
</dbReference>
<gene>
    <name evidence="1" type="ORF">O4G74_07915</name>
</gene>
<comment type="caution">
    <text evidence="1">The sequence shown here is derived from an EMBL/GenBank/DDBJ whole genome shotgun (WGS) entry which is preliminary data.</text>
</comment>
<reference evidence="1" key="1">
    <citation type="submission" date="2022-12" db="EMBL/GenBank/DDBJ databases">
        <title>Bacterial isolates from different developmental stages of Nematostella vectensis.</title>
        <authorList>
            <person name="Fraune S."/>
        </authorList>
    </citation>
    <scope>NUCLEOTIDE SEQUENCE</scope>
    <source>
        <strain evidence="1">G21632-S1</strain>
    </source>
</reference>
<protein>
    <recommendedName>
        <fullName evidence="3">Zinc-finger domain-containing protein</fullName>
    </recommendedName>
</protein>
<evidence type="ECO:0000313" key="1">
    <source>
        <dbReference type="EMBL" id="MCZ4297978.1"/>
    </source>
</evidence>
<keyword evidence="2" id="KW-1185">Reference proteome</keyword>
<evidence type="ECO:0000313" key="2">
    <source>
        <dbReference type="Proteomes" id="UP001083770"/>
    </source>
</evidence>
<accession>A0ABT4LWT1</accession>
<evidence type="ECO:0008006" key="3">
    <source>
        <dbReference type="Google" id="ProtNLM"/>
    </source>
</evidence>
<name>A0ABT4LWT1_9PROT</name>